<accession>A0A9P3GTC8</accession>
<reference evidence="1 2" key="1">
    <citation type="submission" date="2021-08" db="EMBL/GenBank/DDBJ databases">
        <title>Draft Genome Sequence of Phanerochaete sordida strain YK-624.</title>
        <authorList>
            <person name="Mori T."/>
            <person name="Dohra H."/>
            <person name="Suzuki T."/>
            <person name="Kawagishi H."/>
            <person name="Hirai H."/>
        </authorList>
    </citation>
    <scope>NUCLEOTIDE SEQUENCE [LARGE SCALE GENOMIC DNA]</scope>
    <source>
        <strain evidence="1 2">YK-624</strain>
    </source>
</reference>
<proteinExistence type="predicted"/>
<evidence type="ECO:0000313" key="1">
    <source>
        <dbReference type="EMBL" id="GJF00944.1"/>
    </source>
</evidence>
<dbReference type="AlphaFoldDB" id="A0A9P3GTC8"/>
<protein>
    <submittedName>
        <fullName evidence="1">Uncharacterized protein</fullName>
    </submittedName>
</protein>
<name>A0A9P3GTC8_9APHY</name>
<dbReference type="Proteomes" id="UP000703269">
    <property type="component" value="Unassembled WGS sequence"/>
</dbReference>
<comment type="caution">
    <text evidence="1">The sequence shown here is derived from an EMBL/GenBank/DDBJ whole genome shotgun (WGS) entry which is preliminary data.</text>
</comment>
<sequence length="251" mass="27815">MDEDLPILRKHGPYPNLVHLIIDRTLPSKVLDYVLCPNHILQSLEISTDNENEDEEDLAGIAAWLTQKHIKIETLYITGGTYPVSSTAYTAVSNCTAPHTLVFRAVDSAAFNPWSVPGPGGIYEDREATKIQWAHSVDSTLQFFPRTHTLVCGADALAMRSPGKLKCIHVDVPGINYFFTLNLAVFKSCNTLTIRICNAMPMENDFLNSGLHRLSDLGKYFPTVTVLQVGCDDCALDSSVCISLFLYWSTC</sequence>
<evidence type="ECO:0000313" key="2">
    <source>
        <dbReference type="Proteomes" id="UP000703269"/>
    </source>
</evidence>
<organism evidence="1 2">
    <name type="scientific">Phanerochaete sordida</name>
    <dbReference type="NCBI Taxonomy" id="48140"/>
    <lineage>
        <taxon>Eukaryota</taxon>
        <taxon>Fungi</taxon>
        <taxon>Dikarya</taxon>
        <taxon>Basidiomycota</taxon>
        <taxon>Agaricomycotina</taxon>
        <taxon>Agaricomycetes</taxon>
        <taxon>Polyporales</taxon>
        <taxon>Phanerochaetaceae</taxon>
        <taxon>Phanerochaete</taxon>
    </lineage>
</organism>
<gene>
    <name evidence="1" type="ORF">PsYK624_172480</name>
</gene>
<keyword evidence="2" id="KW-1185">Reference proteome</keyword>
<dbReference type="EMBL" id="BPQB01000255">
    <property type="protein sequence ID" value="GJF00944.1"/>
    <property type="molecule type" value="Genomic_DNA"/>
</dbReference>